<dbReference type="PROSITE" id="PS50893">
    <property type="entry name" value="ABC_TRANSPORTER_2"/>
    <property type="match status" value="1"/>
</dbReference>
<evidence type="ECO:0000256" key="4">
    <source>
        <dbReference type="ARBA" id="ARBA00022840"/>
    </source>
</evidence>
<dbReference type="InterPro" id="IPR003593">
    <property type="entry name" value="AAA+_ATPase"/>
</dbReference>
<dbReference type="Proteomes" id="UP001170379">
    <property type="component" value="Unassembled WGS sequence"/>
</dbReference>
<feature type="domain" description="ABC transporter" evidence="7">
    <location>
        <begin position="95"/>
        <end position="331"/>
    </location>
</feature>
<keyword evidence="3" id="KW-0547">Nucleotide-binding</keyword>
<evidence type="ECO:0000313" key="9">
    <source>
        <dbReference type="Proteomes" id="UP001170379"/>
    </source>
</evidence>
<evidence type="ECO:0000256" key="6">
    <source>
        <dbReference type="ARBA" id="ARBA00023136"/>
    </source>
</evidence>
<dbReference type="Gene3D" id="3.40.50.300">
    <property type="entry name" value="P-loop containing nucleotide triphosphate hydrolases"/>
    <property type="match status" value="1"/>
</dbReference>
<sequence>MPRHLLEIVFILTIAALTFVLFATSSAEAALSTLGVFAAASVRLLPMLNGLSGTMTMIRIGQPGLHLLAEEVERLDSVEEYQETPRTSERYRGDIEIDNVVFQFEDASEPVVNGVSMDIRDGEMVALVGSSGAGKSTVLDLLIGLFEPTRGEIRCGGRRIDDDPAAWNLSLAIVPQDVFLIDDSIRRNIAFGDRESEINDERMQVAIEAAQLGQLISELEDGLDTRVGERGVRLSGGQRQRLGIARALYREPSVLILDEATSALDNATEALIAETIETLKGKLTIIVVAHRLSTVKNADRIYFMKDGKVESEGTFGDLTTTNSDFAKLVELGKLPE</sequence>
<dbReference type="PROSITE" id="PS00211">
    <property type="entry name" value="ABC_TRANSPORTER_1"/>
    <property type="match status" value="1"/>
</dbReference>
<gene>
    <name evidence="8" type="ORF">C7K25_01855</name>
</gene>
<evidence type="ECO:0000256" key="3">
    <source>
        <dbReference type="ARBA" id="ARBA00022741"/>
    </source>
</evidence>
<dbReference type="GO" id="GO:0005524">
    <property type="term" value="F:ATP binding"/>
    <property type="evidence" value="ECO:0007669"/>
    <property type="project" value="UniProtKB-KW"/>
</dbReference>
<comment type="caution">
    <text evidence="8">The sequence shown here is derived from an EMBL/GenBank/DDBJ whole genome shotgun (WGS) entry which is preliminary data.</text>
</comment>
<comment type="subcellular location">
    <subcellularLocation>
        <location evidence="1">Cell membrane</location>
        <topology evidence="1">Multi-pass membrane protein</topology>
    </subcellularLocation>
</comment>
<dbReference type="SMART" id="SM00382">
    <property type="entry name" value="AAA"/>
    <property type="match status" value="1"/>
</dbReference>
<protein>
    <submittedName>
        <fullName evidence="8">ABC transporter ATP-binding protein</fullName>
    </submittedName>
</protein>
<dbReference type="InterPro" id="IPR027417">
    <property type="entry name" value="P-loop_NTPase"/>
</dbReference>
<keyword evidence="2" id="KW-0812">Transmembrane</keyword>
<organism evidence="8 9">
    <name type="scientific">Gulosibacter molinativorax</name>
    <dbReference type="NCBI Taxonomy" id="256821"/>
    <lineage>
        <taxon>Bacteria</taxon>
        <taxon>Bacillati</taxon>
        <taxon>Actinomycetota</taxon>
        <taxon>Actinomycetes</taxon>
        <taxon>Micrococcales</taxon>
        <taxon>Microbacteriaceae</taxon>
        <taxon>Gulosibacter</taxon>
    </lineage>
</organism>
<dbReference type="PANTHER" id="PTHR24221">
    <property type="entry name" value="ATP-BINDING CASSETTE SUB-FAMILY B"/>
    <property type="match status" value="1"/>
</dbReference>
<evidence type="ECO:0000256" key="1">
    <source>
        <dbReference type="ARBA" id="ARBA00004651"/>
    </source>
</evidence>
<proteinExistence type="predicted"/>
<dbReference type="SUPFAM" id="SSF52540">
    <property type="entry name" value="P-loop containing nucleoside triphosphate hydrolases"/>
    <property type="match status" value="1"/>
</dbReference>
<reference evidence="8" key="2">
    <citation type="journal article" date="2022" name="Sci. Rep.">
        <title>In silico prediction of the enzymes involved in the degradation of the herbicide molinate by Gulosibacter molinativorax ON4T.</title>
        <authorList>
            <person name="Lopes A.R."/>
            <person name="Bunin E."/>
            <person name="Viana A.T."/>
            <person name="Froufe H."/>
            <person name="Munoz-Merida A."/>
            <person name="Pinho D."/>
            <person name="Figueiredo J."/>
            <person name="Barroso C."/>
            <person name="Vaz-Moreira I."/>
            <person name="Bellanger X."/>
            <person name="Egas C."/>
            <person name="Nunes O.C."/>
        </authorList>
    </citation>
    <scope>NUCLEOTIDE SEQUENCE</scope>
    <source>
        <strain evidence="8">ON4</strain>
    </source>
</reference>
<dbReference type="PANTHER" id="PTHR24221:SF654">
    <property type="entry name" value="ATP-BINDING CASSETTE SUB-FAMILY B MEMBER 6"/>
    <property type="match status" value="1"/>
</dbReference>
<dbReference type="InterPro" id="IPR039421">
    <property type="entry name" value="Type_1_exporter"/>
</dbReference>
<evidence type="ECO:0000313" key="8">
    <source>
        <dbReference type="EMBL" id="MDJ1370126.1"/>
    </source>
</evidence>
<dbReference type="Gene3D" id="1.20.1560.10">
    <property type="entry name" value="ABC transporter type 1, transmembrane domain"/>
    <property type="match status" value="1"/>
</dbReference>
<dbReference type="InterPro" id="IPR036640">
    <property type="entry name" value="ABC1_TM_sf"/>
</dbReference>
<keyword evidence="6" id="KW-0472">Membrane</keyword>
<dbReference type="EMBL" id="PXVD01000002">
    <property type="protein sequence ID" value="MDJ1370126.1"/>
    <property type="molecule type" value="Genomic_DNA"/>
</dbReference>
<evidence type="ECO:0000259" key="7">
    <source>
        <dbReference type="PROSITE" id="PS50893"/>
    </source>
</evidence>
<name>A0ABT7C627_9MICO</name>
<reference evidence="8" key="1">
    <citation type="submission" date="2018-03" db="EMBL/GenBank/DDBJ databases">
        <authorList>
            <person name="Nunes O.C."/>
            <person name="Lopes A.R."/>
            <person name="Froufe H."/>
            <person name="Munoz-Merida A."/>
            <person name="Barroso C."/>
            <person name="Egas C."/>
        </authorList>
    </citation>
    <scope>NUCLEOTIDE SEQUENCE</scope>
    <source>
        <strain evidence="8">ON4</strain>
    </source>
</reference>
<dbReference type="InterPro" id="IPR017871">
    <property type="entry name" value="ABC_transporter-like_CS"/>
</dbReference>
<evidence type="ECO:0000256" key="5">
    <source>
        <dbReference type="ARBA" id="ARBA00022989"/>
    </source>
</evidence>
<evidence type="ECO:0000256" key="2">
    <source>
        <dbReference type="ARBA" id="ARBA00022692"/>
    </source>
</evidence>
<dbReference type="InterPro" id="IPR003439">
    <property type="entry name" value="ABC_transporter-like_ATP-bd"/>
</dbReference>
<keyword evidence="4 8" id="KW-0067">ATP-binding</keyword>
<accession>A0ABT7C627</accession>
<keyword evidence="5" id="KW-1133">Transmembrane helix</keyword>
<dbReference type="Pfam" id="PF00005">
    <property type="entry name" value="ABC_tran"/>
    <property type="match status" value="1"/>
</dbReference>
<keyword evidence="9" id="KW-1185">Reference proteome</keyword>